<dbReference type="KEGG" id="fmg:HYN48_09095"/>
<accession>A0A2S0REZ9</accession>
<dbReference type="AlphaFoldDB" id="A0A2S0REZ9"/>
<organism evidence="1 2">
    <name type="scientific">Flavobacterium magnum</name>
    <dbReference type="NCBI Taxonomy" id="2162713"/>
    <lineage>
        <taxon>Bacteria</taxon>
        <taxon>Pseudomonadati</taxon>
        <taxon>Bacteroidota</taxon>
        <taxon>Flavobacteriia</taxon>
        <taxon>Flavobacteriales</taxon>
        <taxon>Flavobacteriaceae</taxon>
        <taxon>Flavobacterium</taxon>
    </lineage>
</organism>
<evidence type="ECO:0000313" key="2">
    <source>
        <dbReference type="Proteomes" id="UP000244193"/>
    </source>
</evidence>
<proteinExistence type="predicted"/>
<sequence>MLMAANSIGKNKIFLISVLDQVIANEISNYGKGCLARPVFVSRTAIPSNRVAEQGISEAASPLTNGTLKVGTAADKKNKNFPQSAEILYFCATCNDRPKQSKTSLWTYTNTREKKY</sequence>
<reference evidence="1 2" key="1">
    <citation type="submission" date="2018-04" db="EMBL/GenBank/DDBJ databases">
        <title>Genome sequencing of Flavobacterium sp. HYN0048.</title>
        <authorList>
            <person name="Yi H."/>
            <person name="Baek C."/>
        </authorList>
    </citation>
    <scope>NUCLEOTIDE SEQUENCE [LARGE SCALE GENOMIC DNA]</scope>
    <source>
        <strain evidence="1 2">HYN0048</strain>
    </source>
</reference>
<dbReference type="Proteomes" id="UP000244193">
    <property type="component" value="Chromosome"/>
</dbReference>
<gene>
    <name evidence="1" type="ORF">HYN48_09095</name>
</gene>
<dbReference type="EMBL" id="CP028811">
    <property type="protein sequence ID" value="AWA30224.1"/>
    <property type="molecule type" value="Genomic_DNA"/>
</dbReference>
<protein>
    <submittedName>
        <fullName evidence="1">Uncharacterized protein</fullName>
    </submittedName>
</protein>
<keyword evidence="2" id="KW-1185">Reference proteome</keyword>
<evidence type="ECO:0000313" key="1">
    <source>
        <dbReference type="EMBL" id="AWA30224.1"/>
    </source>
</evidence>
<name>A0A2S0REZ9_9FLAO</name>